<keyword evidence="2" id="KW-1185">Reference proteome</keyword>
<dbReference type="AlphaFoldDB" id="A0A1H4GIP1"/>
<gene>
    <name evidence="1" type="ORF">SAMN05660909_05394</name>
</gene>
<dbReference type="OrthoDB" id="1071973at2"/>
<evidence type="ECO:0000313" key="1">
    <source>
        <dbReference type="EMBL" id="SEB09475.1"/>
    </source>
</evidence>
<protein>
    <submittedName>
        <fullName evidence="1">Uncharacterized protein</fullName>
    </submittedName>
</protein>
<evidence type="ECO:0000313" key="2">
    <source>
        <dbReference type="Proteomes" id="UP000199656"/>
    </source>
</evidence>
<accession>A0A1H4GIP1</accession>
<dbReference type="EMBL" id="FNRL01000042">
    <property type="protein sequence ID" value="SEB09475.1"/>
    <property type="molecule type" value="Genomic_DNA"/>
</dbReference>
<organism evidence="1 2">
    <name type="scientific">Chitinophaga terrae</name>
    <name type="common">ex Kim and Jung 2007</name>
    <dbReference type="NCBI Taxonomy" id="408074"/>
    <lineage>
        <taxon>Bacteria</taxon>
        <taxon>Pseudomonadati</taxon>
        <taxon>Bacteroidota</taxon>
        <taxon>Chitinophagia</taxon>
        <taxon>Chitinophagales</taxon>
        <taxon>Chitinophagaceae</taxon>
        <taxon>Chitinophaga</taxon>
    </lineage>
</organism>
<name>A0A1H4GIP1_9BACT</name>
<dbReference type="Proteomes" id="UP000199656">
    <property type="component" value="Unassembled WGS sequence"/>
</dbReference>
<sequence>MIYEFPTENDRFFVPDSGVQKTYASINRTKGLNNDNALLFIGEGYQSASIILLNEIIENHNEDWMKIDSLIYPILFSFRHYLEIVIKDTLRNHKLISGDTYSDEIGFPPDHDLFKLWERLKPYLDKTYEHSDTHPAQMTVLEKLITEFNDVDKGSYSFRYPFNRPQRNNDDIVFSLEAMTINLLNLKSTFEKMIFLLGSINEHSKVLLDIKQTI</sequence>
<dbReference type="STRING" id="408074.SAMN05660909_05394"/>
<dbReference type="RefSeq" id="WP_089765937.1">
    <property type="nucleotide sequence ID" value="NZ_BKAT01000065.1"/>
</dbReference>
<proteinExistence type="predicted"/>
<reference evidence="2" key="1">
    <citation type="submission" date="2016-10" db="EMBL/GenBank/DDBJ databases">
        <authorList>
            <person name="Varghese N."/>
            <person name="Submissions S."/>
        </authorList>
    </citation>
    <scope>NUCLEOTIDE SEQUENCE [LARGE SCALE GENOMIC DNA]</scope>
    <source>
        <strain evidence="2">DSM 23920</strain>
    </source>
</reference>